<sequence length="48" mass="5756">MDRYVFESEYSRLSDVVQSGMNWSNKLWELLEEELLDRVFDVGTSLRL</sequence>
<feature type="non-terminal residue" evidence="1">
    <location>
        <position position="48"/>
    </location>
</feature>
<protein>
    <submittedName>
        <fullName evidence="1">Uncharacterized protein</fullName>
    </submittedName>
</protein>
<comment type="caution">
    <text evidence="1">The sequence shown here is derived from an EMBL/GenBank/DDBJ whole genome shotgun (WGS) entry which is preliminary data.</text>
</comment>
<evidence type="ECO:0000313" key="2">
    <source>
        <dbReference type="Proteomes" id="UP000265520"/>
    </source>
</evidence>
<reference evidence="1 2" key="1">
    <citation type="journal article" date="2018" name="Front. Plant Sci.">
        <title>Red Clover (Trifolium pratense) and Zigzag Clover (T. medium) - A Picture of Genomic Similarities and Differences.</title>
        <authorList>
            <person name="Dluhosova J."/>
            <person name="Istvanek J."/>
            <person name="Nedelnik J."/>
            <person name="Repkova J."/>
        </authorList>
    </citation>
    <scope>NUCLEOTIDE SEQUENCE [LARGE SCALE GENOMIC DNA]</scope>
    <source>
        <strain evidence="2">cv. 10/8</strain>
        <tissue evidence="1">Leaf</tissue>
    </source>
</reference>
<dbReference type="Proteomes" id="UP000265520">
    <property type="component" value="Unassembled WGS sequence"/>
</dbReference>
<organism evidence="1 2">
    <name type="scientific">Trifolium medium</name>
    <dbReference type="NCBI Taxonomy" id="97028"/>
    <lineage>
        <taxon>Eukaryota</taxon>
        <taxon>Viridiplantae</taxon>
        <taxon>Streptophyta</taxon>
        <taxon>Embryophyta</taxon>
        <taxon>Tracheophyta</taxon>
        <taxon>Spermatophyta</taxon>
        <taxon>Magnoliopsida</taxon>
        <taxon>eudicotyledons</taxon>
        <taxon>Gunneridae</taxon>
        <taxon>Pentapetalae</taxon>
        <taxon>rosids</taxon>
        <taxon>fabids</taxon>
        <taxon>Fabales</taxon>
        <taxon>Fabaceae</taxon>
        <taxon>Papilionoideae</taxon>
        <taxon>50 kb inversion clade</taxon>
        <taxon>NPAAA clade</taxon>
        <taxon>Hologalegina</taxon>
        <taxon>IRL clade</taxon>
        <taxon>Trifolieae</taxon>
        <taxon>Trifolium</taxon>
    </lineage>
</organism>
<proteinExistence type="predicted"/>
<keyword evidence="2" id="KW-1185">Reference proteome</keyword>
<evidence type="ECO:0000313" key="1">
    <source>
        <dbReference type="EMBL" id="MCI41832.1"/>
    </source>
</evidence>
<dbReference type="AlphaFoldDB" id="A0A392S0A4"/>
<accession>A0A392S0A4</accession>
<dbReference type="EMBL" id="LXQA010296897">
    <property type="protein sequence ID" value="MCI41832.1"/>
    <property type="molecule type" value="Genomic_DNA"/>
</dbReference>
<name>A0A392S0A4_9FABA</name>